<sequence length="836" mass="94485">MNKLKCFVLVIYLFNGSLLFSQDNNEKKPLVEILVDLQGRFNYEFTYADQIVKNIFIITPDPKLNLKEAVEYLHEKTGLEFRFLDGNYIVINKMNTAFNICGFLIDQVDQTPIASASIIGDADATISDAKGFFSLAVEDKNEIIDIRHLSYAPLIFTSGDFNTKACDTIKLSLQNESLDEIVLAHFIAKGINKLADGSMQINFKNFDLVPGLIETDVLQTVQALPGVQSADETVSNINIRGGTNAENLLLWDGIKMYQSGHFFGLISVFNPLITSKVSLIKNGTGVDYTDGVSGTILMNTDDKITDKFTGSVGSNFTNANVFIDVPVGAKSSVQIAARKAINDFVETPTYTSYFDRVLQDSEVENNNKQVAHSGISFDFYDTSIRWLYRPSSKDVIRFNFIKVNNELIFNESAEQNQQTTSRESRLIQNTTSEGLYYQRDWSHKFKTSLQIYETDYRLNAINVDVLENQRLEQENKVSESSLKLKTTYISSPQWSFINGYQFIESGISNLTDVDDPRFLTLETEVIREHAVFSAVNFSSESRNTQIKGGLRYTYVEKFKKHLIEPRISINQRFADYFSLEIAGELKHQNTSQIINFQNDFLGVEKRRWRLSNQEEVPIIQSKQASLGLSFSNRGWLISATGYHKNVDQITSQSQGFLGPHIYDQSIGSYSVNGLDVLINKRIKRISSWLSYSYGKNTYTFDEFIPSKFPNNVDVTHAVTLGSTFSAANFKFSAGLNYYTGKPTTRPIGNQQVEENTIQYETTNSSRLEDYLRLDASAVYEFKIISGIQAKAGVSVLNVLNQENEISNFYRVRDNEIEKGTKKALAFTPNAVFSILF</sequence>
<evidence type="ECO:0000256" key="1">
    <source>
        <dbReference type="ARBA" id="ARBA00004442"/>
    </source>
</evidence>
<keyword evidence="3" id="KW-0998">Cell outer membrane</keyword>
<dbReference type="Gene3D" id="2.170.130.10">
    <property type="entry name" value="TonB-dependent receptor, plug domain"/>
    <property type="match status" value="1"/>
</dbReference>
<dbReference type="Pfam" id="PF07715">
    <property type="entry name" value="Plug"/>
    <property type="match status" value="1"/>
</dbReference>
<reference evidence="5 6" key="1">
    <citation type="submission" date="2020-12" db="EMBL/GenBank/DDBJ databases">
        <title>Aureibaculum luteum sp. nov. and Aureibaculum flavum sp. nov., novel members of the family Flavobacteriaceae isolated from Antarctic intertidal sediments.</title>
        <authorList>
            <person name="He X."/>
            <person name="Zhang X."/>
        </authorList>
    </citation>
    <scope>NUCLEOTIDE SEQUENCE [LARGE SCALE GENOMIC DNA]</scope>
    <source>
        <strain evidence="5 6">A20</strain>
    </source>
</reference>
<comment type="subcellular location">
    <subcellularLocation>
        <location evidence="1">Cell outer membrane</location>
    </subcellularLocation>
</comment>
<dbReference type="InterPro" id="IPR008969">
    <property type="entry name" value="CarboxyPept-like_regulatory"/>
</dbReference>
<proteinExistence type="predicted"/>
<dbReference type="SUPFAM" id="SSF49464">
    <property type="entry name" value="Carboxypeptidase regulatory domain-like"/>
    <property type="match status" value="1"/>
</dbReference>
<evidence type="ECO:0000313" key="5">
    <source>
        <dbReference type="EMBL" id="MBJ2174176.1"/>
    </source>
</evidence>
<dbReference type="EMBL" id="JAEHFJ010000003">
    <property type="protein sequence ID" value="MBJ2174176.1"/>
    <property type="molecule type" value="Genomic_DNA"/>
</dbReference>
<organism evidence="5 6">
    <name type="scientific">Aureibaculum flavum</name>
    <dbReference type="NCBI Taxonomy" id="2795986"/>
    <lineage>
        <taxon>Bacteria</taxon>
        <taxon>Pseudomonadati</taxon>
        <taxon>Bacteroidota</taxon>
        <taxon>Flavobacteriia</taxon>
        <taxon>Flavobacteriales</taxon>
        <taxon>Flavobacteriaceae</taxon>
        <taxon>Aureibaculum</taxon>
    </lineage>
</organism>
<accession>A0ABS0WQC0</accession>
<dbReference type="InterPro" id="IPR036942">
    <property type="entry name" value="Beta-barrel_TonB_sf"/>
</dbReference>
<feature type="domain" description="TonB-dependent receptor plug" evidence="4">
    <location>
        <begin position="215"/>
        <end position="292"/>
    </location>
</feature>
<keyword evidence="6" id="KW-1185">Reference proteome</keyword>
<dbReference type="Proteomes" id="UP000623301">
    <property type="component" value="Unassembled WGS sequence"/>
</dbReference>
<keyword evidence="2" id="KW-0472">Membrane</keyword>
<evidence type="ECO:0000256" key="3">
    <source>
        <dbReference type="ARBA" id="ARBA00023237"/>
    </source>
</evidence>
<dbReference type="InterPro" id="IPR012910">
    <property type="entry name" value="Plug_dom"/>
</dbReference>
<keyword evidence="5" id="KW-0675">Receptor</keyword>
<dbReference type="InterPro" id="IPR037066">
    <property type="entry name" value="Plug_dom_sf"/>
</dbReference>
<evidence type="ECO:0000259" key="4">
    <source>
        <dbReference type="Pfam" id="PF07715"/>
    </source>
</evidence>
<evidence type="ECO:0000256" key="2">
    <source>
        <dbReference type="ARBA" id="ARBA00023136"/>
    </source>
</evidence>
<dbReference type="SUPFAM" id="SSF56935">
    <property type="entry name" value="Porins"/>
    <property type="match status" value="1"/>
</dbReference>
<gene>
    <name evidence="5" type="ORF">JBL43_08000</name>
</gene>
<dbReference type="Gene3D" id="2.40.170.20">
    <property type="entry name" value="TonB-dependent receptor, beta-barrel domain"/>
    <property type="match status" value="1"/>
</dbReference>
<evidence type="ECO:0000313" key="6">
    <source>
        <dbReference type="Proteomes" id="UP000623301"/>
    </source>
</evidence>
<comment type="caution">
    <text evidence="5">The sequence shown here is derived from an EMBL/GenBank/DDBJ whole genome shotgun (WGS) entry which is preliminary data.</text>
</comment>
<protein>
    <submittedName>
        <fullName evidence="5">TonB-dependent receptor plug domain-containing protein</fullName>
    </submittedName>
</protein>
<name>A0ABS0WQC0_9FLAO</name>